<feature type="signal peptide" evidence="1">
    <location>
        <begin position="1"/>
        <end position="19"/>
    </location>
</feature>
<dbReference type="Gene3D" id="3.40.50.850">
    <property type="entry name" value="Isochorismatase-like"/>
    <property type="match status" value="1"/>
</dbReference>
<dbReference type="Proteomes" id="UP000593765">
    <property type="component" value="Chromosome"/>
</dbReference>
<dbReference type="PANTHER" id="PTHR40469">
    <property type="entry name" value="SECRETED GLYCOSYL HYDROLASE"/>
    <property type="match status" value="1"/>
</dbReference>
<feature type="domain" description="Isochorismatase-like" evidence="2">
    <location>
        <begin position="183"/>
        <end position="235"/>
    </location>
</feature>
<dbReference type="Pfam" id="PF06283">
    <property type="entry name" value="ThuA"/>
    <property type="match status" value="1"/>
</dbReference>
<organism evidence="4 5">
    <name type="scientific">Humisphaera borealis</name>
    <dbReference type="NCBI Taxonomy" id="2807512"/>
    <lineage>
        <taxon>Bacteria</taxon>
        <taxon>Pseudomonadati</taxon>
        <taxon>Planctomycetota</taxon>
        <taxon>Phycisphaerae</taxon>
        <taxon>Tepidisphaerales</taxon>
        <taxon>Tepidisphaeraceae</taxon>
        <taxon>Humisphaera</taxon>
    </lineage>
</organism>
<dbReference type="PANTHER" id="PTHR40469:SF2">
    <property type="entry name" value="GALACTOSE-BINDING DOMAIN-LIKE SUPERFAMILY PROTEIN"/>
    <property type="match status" value="1"/>
</dbReference>
<name>A0A7M2WTD0_9BACT</name>
<dbReference type="SUPFAM" id="SSF52499">
    <property type="entry name" value="Isochorismatase-like hydrolases"/>
    <property type="match status" value="1"/>
</dbReference>
<evidence type="ECO:0000256" key="1">
    <source>
        <dbReference type="SAM" id="SignalP"/>
    </source>
</evidence>
<dbReference type="InterPro" id="IPR029010">
    <property type="entry name" value="ThuA-like"/>
</dbReference>
<dbReference type="Pfam" id="PF00857">
    <property type="entry name" value="Isochorismatase"/>
    <property type="match status" value="1"/>
</dbReference>
<dbReference type="RefSeq" id="WP_206291771.1">
    <property type="nucleotide sequence ID" value="NZ_CP063458.1"/>
</dbReference>
<dbReference type="InterPro" id="IPR036380">
    <property type="entry name" value="Isochorismatase-like_sf"/>
</dbReference>
<evidence type="ECO:0000313" key="5">
    <source>
        <dbReference type="Proteomes" id="UP000593765"/>
    </source>
</evidence>
<feature type="domain" description="ThuA-like" evidence="3">
    <location>
        <begin position="278"/>
        <end position="485"/>
    </location>
</feature>
<gene>
    <name evidence="4" type="ORF">IPV69_21445</name>
</gene>
<feature type="chain" id="PRO_5034883936" evidence="1">
    <location>
        <begin position="20"/>
        <end position="493"/>
    </location>
</feature>
<dbReference type="AlphaFoldDB" id="A0A7M2WTD0"/>
<accession>A0A7M2WTD0</accession>
<keyword evidence="5" id="KW-1185">Reference proteome</keyword>
<dbReference type="KEGG" id="hbs:IPV69_21445"/>
<dbReference type="InterPro" id="IPR000868">
    <property type="entry name" value="Isochorismatase-like_dom"/>
</dbReference>
<reference evidence="4 5" key="1">
    <citation type="submission" date="2020-10" db="EMBL/GenBank/DDBJ databases">
        <title>Wide distribution of Phycisphaera-like planctomycetes from WD2101 soil group in peatlands and genome analysis of the first cultivated representative.</title>
        <authorList>
            <person name="Dedysh S.N."/>
            <person name="Beletsky A.V."/>
            <person name="Ivanova A."/>
            <person name="Kulichevskaya I.S."/>
            <person name="Suzina N.E."/>
            <person name="Philippov D.A."/>
            <person name="Rakitin A.L."/>
            <person name="Mardanov A.V."/>
            <person name="Ravin N.V."/>
        </authorList>
    </citation>
    <scope>NUCLEOTIDE SEQUENCE [LARGE SCALE GENOMIC DNA]</scope>
    <source>
        <strain evidence="4 5">M1803</strain>
    </source>
</reference>
<dbReference type="SUPFAM" id="SSF52317">
    <property type="entry name" value="Class I glutamine amidotransferase-like"/>
    <property type="match status" value="1"/>
</dbReference>
<evidence type="ECO:0000313" key="4">
    <source>
        <dbReference type="EMBL" id="QOV88768.1"/>
    </source>
</evidence>
<evidence type="ECO:0000259" key="2">
    <source>
        <dbReference type="Pfam" id="PF00857"/>
    </source>
</evidence>
<dbReference type="EMBL" id="CP063458">
    <property type="protein sequence ID" value="QOV88768.1"/>
    <property type="molecule type" value="Genomic_DNA"/>
</dbReference>
<keyword evidence="1" id="KW-0732">Signal</keyword>
<dbReference type="Gene3D" id="3.40.50.880">
    <property type="match status" value="1"/>
</dbReference>
<proteinExistence type="predicted"/>
<sequence>MAIRSLLLASLLLCTTVAAANPSYRLDLRTRAPVGGVGGLIEVVEKPAEWAPSETALVICDMWDTHWCKSASERTALVAPRIDKLAKSMRANGSLIIHAPSDTMKFYAEAPGRRLAIAAPKVEPPSPPNRTGGPALPIDDKDNGCDDLPQCVIPNGKTIPYPWKRQISTIEIADTDPITDNGQEVYNLLKQRGIKHLLVCGVHTNMCILHRSFAIKQMTRWGIDCALVRDCTDAMYNPRRAPFVSHACGTGMVIEYIEQFWCPSILSTQILADAKPTKVLLISAEQEYGAKETLPAFAKEVLEPLGYATQHINSDDVKSIAGLDALKDADVLVLFLRRRELPEDQLAKFKAWFEAGKPVVALRTASHGFQTYLEFDKQVLGGSYTNHYGKGGITKITIDEKAKDHPILRGVKGPFESNGSLYKVNPLGPNTTPLLTGTFQDKPPEPVAWTNTYKGGRIFYTSLGHADDFKLPQFRTLLSNAIQWAADKPVTVK</sequence>
<dbReference type="InterPro" id="IPR029062">
    <property type="entry name" value="Class_I_gatase-like"/>
</dbReference>
<evidence type="ECO:0000259" key="3">
    <source>
        <dbReference type="Pfam" id="PF06283"/>
    </source>
</evidence>
<protein>
    <submittedName>
        <fullName evidence="4">Isochorismatase family protein</fullName>
    </submittedName>
</protein>